<keyword evidence="2" id="KW-1185">Reference proteome</keyword>
<gene>
    <name evidence="1" type="ORF">CR513_02526</name>
</gene>
<sequence>MTPGICELLWMKIILDDLKIKYKGPMKLYCDNKSAINMTHSRLITIVYVHTEHQLEDVLTRACLLKGFINLLASWE</sequence>
<evidence type="ECO:0000313" key="1">
    <source>
        <dbReference type="EMBL" id="RDY12646.1"/>
    </source>
</evidence>
<name>A0A371IC94_MUCPR</name>
<comment type="caution">
    <text evidence="1">The sequence shown here is derived from an EMBL/GenBank/DDBJ whole genome shotgun (WGS) entry which is preliminary data.</text>
</comment>
<proteinExistence type="predicted"/>
<reference evidence="1" key="1">
    <citation type="submission" date="2018-05" db="EMBL/GenBank/DDBJ databases">
        <title>Draft genome of Mucuna pruriens seed.</title>
        <authorList>
            <person name="Nnadi N.E."/>
            <person name="Vos R."/>
            <person name="Hasami M.H."/>
            <person name="Devisetty U.K."/>
            <person name="Aguiy J.C."/>
        </authorList>
    </citation>
    <scope>NUCLEOTIDE SEQUENCE [LARGE SCALE GENOMIC DNA]</scope>
    <source>
        <strain evidence="1">JCA_2017</strain>
    </source>
</reference>
<evidence type="ECO:0000313" key="2">
    <source>
        <dbReference type="Proteomes" id="UP000257109"/>
    </source>
</evidence>
<organism evidence="1 2">
    <name type="scientific">Mucuna pruriens</name>
    <name type="common">Velvet bean</name>
    <name type="synonym">Dolichos pruriens</name>
    <dbReference type="NCBI Taxonomy" id="157652"/>
    <lineage>
        <taxon>Eukaryota</taxon>
        <taxon>Viridiplantae</taxon>
        <taxon>Streptophyta</taxon>
        <taxon>Embryophyta</taxon>
        <taxon>Tracheophyta</taxon>
        <taxon>Spermatophyta</taxon>
        <taxon>Magnoliopsida</taxon>
        <taxon>eudicotyledons</taxon>
        <taxon>Gunneridae</taxon>
        <taxon>Pentapetalae</taxon>
        <taxon>rosids</taxon>
        <taxon>fabids</taxon>
        <taxon>Fabales</taxon>
        <taxon>Fabaceae</taxon>
        <taxon>Papilionoideae</taxon>
        <taxon>50 kb inversion clade</taxon>
        <taxon>NPAAA clade</taxon>
        <taxon>indigoferoid/millettioid clade</taxon>
        <taxon>Phaseoleae</taxon>
        <taxon>Mucuna</taxon>
    </lineage>
</organism>
<accession>A0A371IC94</accession>
<dbReference type="EMBL" id="QJKJ01000428">
    <property type="protein sequence ID" value="RDY12646.1"/>
    <property type="molecule type" value="Genomic_DNA"/>
</dbReference>
<dbReference type="AlphaFoldDB" id="A0A371IC94"/>
<evidence type="ECO:0008006" key="3">
    <source>
        <dbReference type="Google" id="ProtNLM"/>
    </source>
</evidence>
<protein>
    <recommendedName>
        <fullName evidence="3">Copia protein</fullName>
    </recommendedName>
</protein>
<feature type="non-terminal residue" evidence="1">
    <location>
        <position position="1"/>
    </location>
</feature>
<dbReference type="Proteomes" id="UP000257109">
    <property type="component" value="Unassembled WGS sequence"/>
</dbReference>